<dbReference type="AlphaFoldDB" id="A0A447NKD7"/>
<dbReference type="Proteomes" id="UP000276345">
    <property type="component" value="Chromosome"/>
</dbReference>
<organism evidence="1 2">
    <name type="scientific">Salmonella enterica subsp. enterica serovar Sanjuan</name>
    <dbReference type="NCBI Taxonomy" id="1160765"/>
    <lineage>
        <taxon>Bacteria</taxon>
        <taxon>Pseudomonadati</taxon>
        <taxon>Pseudomonadota</taxon>
        <taxon>Gammaproteobacteria</taxon>
        <taxon>Enterobacterales</taxon>
        <taxon>Enterobacteriaceae</taxon>
        <taxon>Salmonella</taxon>
    </lineage>
</organism>
<dbReference type="EMBL" id="LR134142">
    <property type="protein sequence ID" value="VEA03744.1"/>
    <property type="molecule type" value="Genomic_DNA"/>
</dbReference>
<sequence length="64" mass="7724">MSDSYYQFILCCRHFFQISSVKFSNVRIPAFISIVMPITNTEEYHFIYYFLSLPFMMVHNDLLN</sequence>
<gene>
    <name evidence="1" type="ORF">NCTC7406_01030</name>
</gene>
<accession>A0A447NKD7</accession>
<protein>
    <submittedName>
        <fullName evidence="1">Uncharacterized protein</fullName>
    </submittedName>
</protein>
<name>A0A447NKD7_SALET</name>
<evidence type="ECO:0000313" key="1">
    <source>
        <dbReference type="EMBL" id="VEA03744.1"/>
    </source>
</evidence>
<reference evidence="1 2" key="1">
    <citation type="submission" date="2018-12" db="EMBL/GenBank/DDBJ databases">
        <authorList>
            <consortium name="Pathogen Informatics"/>
        </authorList>
    </citation>
    <scope>NUCLEOTIDE SEQUENCE [LARGE SCALE GENOMIC DNA]</scope>
    <source>
        <strain evidence="1 2">NCTC7406</strain>
    </source>
</reference>
<evidence type="ECO:0000313" key="2">
    <source>
        <dbReference type="Proteomes" id="UP000276345"/>
    </source>
</evidence>
<proteinExistence type="predicted"/>